<dbReference type="NCBIfam" id="TIGR00756">
    <property type="entry name" value="PPR"/>
    <property type="match status" value="2"/>
</dbReference>
<sequence length="508" mass="56660">MVSSIVTNVPVPVTLLQMCNDLKEIKQLHTQLVVSGLVDRRINAGRLIASYVSCGEIVDALSVFHKTRSPDVYANNTIIRGLTLARCPHASLSLYNELLQKNLSPDNHTYTYVLKACSHLKALSEGKQLHAQIIKAGTKPETYIHSSMINMYANSGDISSAECVLAEFSEENVSVKNSMITGYMNHGQVNAAQQVFNDMFTRDSASWSAMITGYTRSNMYTEALSIFQEMMASKVPINESTLVSALSACGQLGALDQGRWIHVYINKMWDKISVNLGTSIVDMYARCGCIEIGYEVFKNMPEKDVVTWGVIISGFATHGPAEKCFQLFEEMVAHGIQPNEIIFVAILTACSHTGLVDLGRFYFNKMTTSYNIRPSIHHYGCMVDLLGRAGRLTEAEELISTMVEEPNAIIWGALLAGCRIHKDSRIGEYAFEQLVKLEPLSGERHKLASHMLTHIGEQERVHKLRKEIRDRNLETAKGSSLIEVDGEVHNFVASDIDHLRYQEIYSLL</sequence>
<dbReference type="PROSITE" id="PS51375">
    <property type="entry name" value="PPR"/>
    <property type="match status" value="3"/>
</dbReference>
<dbReference type="InterPro" id="IPR011990">
    <property type="entry name" value="TPR-like_helical_dom_sf"/>
</dbReference>
<evidence type="ECO:0000256" key="2">
    <source>
        <dbReference type="PROSITE-ProRule" id="PRU00708"/>
    </source>
</evidence>
<keyword evidence="1" id="KW-0677">Repeat</keyword>
<dbReference type="PANTHER" id="PTHR47926">
    <property type="entry name" value="PENTATRICOPEPTIDE REPEAT-CONTAINING PROTEIN"/>
    <property type="match status" value="1"/>
</dbReference>
<dbReference type="Pfam" id="PF13041">
    <property type="entry name" value="PPR_2"/>
    <property type="match status" value="2"/>
</dbReference>
<dbReference type="AlphaFoldDB" id="A0A2U1LLV4"/>
<gene>
    <name evidence="3" type="ORF">CTI12_AA455480</name>
</gene>
<protein>
    <submittedName>
        <fullName evidence="3">Tetratricopeptide-like helical domain-containing protein</fullName>
    </submittedName>
</protein>
<reference evidence="3 4" key="1">
    <citation type="journal article" date="2018" name="Mol. Plant">
        <title>The genome of Artemisia annua provides insight into the evolution of Asteraceae family and artemisinin biosynthesis.</title>
        <authorList>
            <person name="Shen Q."/>
            <person name="Zhang L."/>
            <person name="Liao Z."/>
            <person name="Wang S."/>
            <person name="Yan T."/>
            <person name="Shi P."/>
            <person name="Liu M."/>
            <person name="Fu X."/>
            <person name="Pan Q."/>
            <person name="Wang Y."/>
            <person name="Lv Z."/>
            <person name="Lu X."/>
            <person name="Zhang F."/>
            <person name="Jiang W."/>
            <person name="Ma Y."/>
            <person name="Chen M."/>
            <person name="Hao X."/>
            <person name="Li L."/>
            <person name="Tang Y."/>
            <person name="Lv G."/>
            <person name="Zhou Y."/>
            <person name="Sun X."/>
            <person name="Brodelius P.E."/>
            <person name="Rose J.K.C."/>
            <person name="Tang K."/>
        </authorList>
    </citation>
    <scope>NUCLEOTIDE SEQUENCE [LARGE SCALE GENOMIC DNA]</scope>
    <source>
        <strain evidence="4">cv. Huhao1</strain>
        <tissue evidence="3">Leaf</tissue>
    </source>
</reference>
<dbReference type="EMBL" id="PKPP01008712">
    <property type="protein sequence ID" value="PWA49965.1"/>
    <property type="molecule type" value="Genomic_DNA"/>
</dbReference>
<evidence type="ECO:0000313" key="4">
    <source>
        <dbReference type="Proteomes" id="UP000245207"/>
    </source>
</evidence>
<feature type="repeat" description="PPR" evidence="2">
    <location>
        <begin position="106"/>
        <end position="140"/>
    </location>
</feature>
<dbReference type="Proteomes" id="UP000245207">
    <property type="component" value="Unassembled WGS sequence"/>
</dbReference>
<comment type="caution">
    <text evidence="3">The sequence shown here is derived from an EMBL/GenBank/DDBJ whole genome shotgun (WGS) entry which is preliminary data.</text>
</comment>
<proteinExistence type="predicted"/>
<dbReference type="FunFam" id="1.25.40.10:FF:000348">
    <property type="entry name" value="Pentatricopeptide repeat-containing protein chloroplastic"/>
    <property type="match status" value="1"/>
</dbReference>
<dbReference type="PANTHER" id="PTHR47926:SF529">
    <property type="entry name" value="TETRATRICOPEPTIDE-LIKE HELICAL DOMAIN SUPERFAMILY"/>
    <property type="match status" value="1"/>
</dbReference>
<name>A0A2U1LLV4_ARTAN</name>
<dbReference type="GO" id="GO:0003723">
    <property type="term" value="F:RNA binding"/>
    <property type="evidence" value="ECO:0007669"/>
    <property type="project" value="InterPro"/>
</dbReference>
<accession>A0A2U1LLV4</accession>
<dbReference type="GO" id="GO:0009451">
    <property type="term" value="P:RNA modification"/>
    <property type="evidence" value="ECO:0007669"/>
    <property type="project" value="InterPro"/>
</dbReference>
<evidence type="ECO:0000256" key="1">
    <source>
        <dbReference type="ARBA" id="ARBA00022737"/>
    </source>
</evidence>
<organism evidence="3 4">
    <name type="scientific">Artemisia annua</name>
    <name type="common">Sweet wormwood</name>
    <dbReference type="NCBI Taxonomy" id="35608"/>
    <lineage>
        <taxon>Eukaryota</taxon>
        <taxon>Viridiplantae</taxon>
        <taxon>Streptophyta</taxon>
        <taxon>Embryophyta</taxon>
        <taxon>Tracheophyta</taxon>
        <taxon>Spermatophyta</taxon>
        <taxon>Magnoliopsida</taxon>
        <taxon>eudicotyledons</taxon>
        <taxon>Gunneridae</taxon>
        <taxon>Pentapetalae</taxon>
        <taxon>asterids</taxon>
        <taxon>campanulids</taxon>
        <taxon>Asterales</taxon>
        <taxon>Asteraceae</taxon>
        <taxon>Asteroideae</taxon>
        <taxon>Anthemideae</taxon>
        <taxon>Artemisiinae</taxon>
        <taxon>Artemisia</taxon>
    </lineage>
</organism>
<dbReference type="Pfam" id="PF01535">
    <property type="entry name" value="PPR"/>
    <property type="match status" value="4"/>
</dbReference>
<dbReference type="STRING" id="35608.A0A2U1LLV4"/>
<feature type="repeat" description="PPR" evidence="2">
    <location>
        <begin position="304"/>
        <end position="338"/>
    </location>
</feature>
<dbReference type="InterPro" id="IPR046960">
    <property type="entry name" value="PPR_At4g14850-like_plant"/>
</dbReference>
<keyword evidence="4" id="KW-1185">Reference proteome</keyword>
<evidence type="ECO:0000313" key="3">
    <source>
        <dbReference type="EMBL" id="PWA49965.1"/>
    </source>
</evidence>
<dbReference type="InterPro" id="IPR002885">
    <property type="entry name" value="PPR_rpt"/>
</dbReference>
<dbReference type="OrthoDB" id="1215332at2759"/>
<dbReference type="Gene3D" id="1.25.40.10">
    <property type="entry name" value="Tetratricopeptide repeat domain"/>
    <property type="match status" value="3"/>
</dbReference>
<feature type="repeat" description="PPR" evidence="2">
    <location>
        <begin position="203"/>
        <end position="237"/>
    </location>
</feature>
<dbReference type="FunFam" id="1.25.40.10:FF:000184">
    <property type="entry name" value="Pentatricopeptide repeat-containing protein, chloroplastic"/>
    <property type="match status" value="1"/>
</dbReference>